<evidence type="ECO:0000313" key="2">
    <source>
        <dbReference type="Proteomes" id="UP001208689"/>
    </source>
</evidence>
<proteinExistence type="predicted"/>
<sequence length="173" mass="19851">MILVLFIMGIYKILVFQRHSGLNLLDVAVEELPDMTEISGILISGLLTSFMHFTNEVLQEDIRLVETQNFRMVFSFNEELGFVVVMDRKGPVAIAEKVLGRMKTRFSKQFQAEITESFSGNVSSFDAIAQQMEEITKLKGLKLAHHVASSQYKRKMMDFKDAFKKYLGKKEEE</sequence>
<organism evidence="1 2">
    <name type="scientific">Candidatus Lokiarchaeum ossiferum</name>
    <dbReference type="NCBI Taxonomy" id="2951803"/>
    <lineage>
        <taxon>Archaea</taxon>
        <taxon>Promethearchaeati</taxon>
        <taxon>Promethearchaeota</taxon>
        <taxon>Promethearchaeia</taxon>
        <taxon>Promethearchaeales</taxon>
        <taxon>Promethearchaeaceae</taxon>
        <taxon>Candidatus Lokiarchaeum</taxon>
    </lineage>
</organism>
<reference evidence="1" key="1">
    <citation type="submission" date="2022-09" db="EMBL/GenBank/DDBJ databases">
        <title>Actin cytoskeleton and complex cell architecture in an #Asgard archaeon.</title>
        <authorList>
            <person name="Ponce Toledo R.I."/>
            <person name="Schleper C."/>
            <person name="Rodrigues Oliveira T."/>
            <person name="Wollweber F."/>
            <person name="Xu J."/>
            <person name="Rittmann S."/>
            <person name="Klingl A."/>
            <person name="Pilhofer M."/>
        </authorList>
    </citation>
    <scope>NUCLEOTIDE SEQUENCE</scope>
    <source>
        <strain evidence="1">B-35</strain>
    </source>
</reference>
<evidence type="ECO:0008006" key="3">
    <source>
        <dbReference type="Google" id="ProtNLM"/>
    </source>
</evidence>
<accession>A0ABY6HUI1</accession>
<keyword evidence="2" id="KW-1185">Reference proteome</keyword>
<name>A0ABY6HUI1_9ARCH</name>
<evidence type="ECO:0000313" key="1">
    <source>
        <dbReference type="EMBL" id="UYP46231.1"/>
    </source>
</evidence>
<gene>
    <name evidence="1" type="ORF">NEF87_002516</name>
</gene>
<dbReference type="EMBL" id="CP104013">
    <property type="protein sequence ID" value="UYP46231.1"/>
    <property type="molecule type" value="Genomic_DNA"/>
</dbReference>
<dbReference type="Proteomes" id="UP001208689">
    <property type="component" value="Chromosome"/>
</dbReference>
<protein>
    <recommendedName>
        <fullName evidence="3">Longin domain-containing protein</fullName>
    </recommendedName>
</protein>